<dbReference type="InterPro" id="IPR036390">
    <property type="entry name" value="WH_DNA-bd_sf"/>
</dbReference>
<dbReference type="GO" id="GO:0003700">
    <property type="term" value="F:DNA-binding transcription factor activity"/>
    <property type="evidence" value="ECO:0007669"/>
    <property type="project" value="InterPro"/>
</dbReference>
<keyword evidence="2" id="KW-0805">Transcription regulation</keyword>
<dbReference type="Pfam" id="PF00126">
    <property type="entry name" value="HTH_1"/>
    <property type="match status" value="1"/>
</dbReference>
<evidence type="ECO:0000313" key="6">
    <source>
        <dbReference type="EMBL" id="BAV64423.1"/>
    </source>
</evidence>
<evidence type="ECO:0000313" key="7">
    <source>
        <dbReference type="Proteomes" id="UP000218272"/>
    </source>
</evidence>
<keyword evidence="4" id="KW-0804">Transcription</keyword>
<dbReference type="Pfam" id="PF03466">
    <property type="entry name" value="LysR_substrate"/>
    <property type="match status" value="1"/>
</dbReference>
<dbReference type="CDD" id="cd08422">
    <property type="entry name" value="PBP2_CrgA_like"/>
    <property type="match status" value="1"/>
</dbReference>
<dbReference type="KEGG" id="sclo:SCLO_1013830"/>
<name>A0A1E1F1M7_9SPHN</name>
<dbReference type="Gene3D" id="1.10.10.10">
    <property type="entry name" value="Winged helix-like DNA-binding domain superfamily/Winged helix DNA-binding domain"/>
    <property type="match status" value="1"/>
</dbReference>
<dbReference type="InterPro" id="IPR000847">
    <property type="entry name" value="LysR_HTH_N"/>
</dbReference>
<comment type="similarity">
    <text evidence="1">Belongs to the LysR transcriptional regulatory family.</text>
</comment>
<dbReference type="RefSeq" id="WP_066516169.1">
    <property type="nucleotide sequence ID" value="NZ_AP017655.1"/>
</dbReference>
<dbReference type="AlphaFoldDB" id="A0A1E1F1M7"/>
<reference evidence="6 7" key="1">
    <citation type="submission" date="2016-10" db="EMBL/GenBank/DDBJ databases">
        <title>Complete Genome Sequence of the Nonylphenol-Degrading Bacterium Sphingobium cloacae JCM 10874T.</title>
        <authorList>
            <person name="Ootsuka M."/>
            <person name="Nishizawa T."/>
            <person name="Ohta H."/>
        </authorList>
    </citation>
    <scope>NUCLEOTIDE SEQUENCE [LARGE SCALE GENOMIC DNA]</scope>
    <source>
        <strain evidence="6 7">JCM 10874</strain>
    </source>
</reference>
<evidence type="ECO:0000256" key="4">
    <source>
        <dbReference type="ARBA" id="ARBA00023163"/>
    </source>
</evidence>
<dbReference type="InterPro" id="IPR058163">
    <property type="entry name" value="LysR-type_TF_proteobact-type"/>
</dbReference>
<dbReference type="Gene3D" id="3.40.190.290">
    <property type="match status" value="1"/>
</dbReference>
<dbReference type="PANTHER" id="PTHR30537">
    <property type="entry name" value="HTH-TYPE TRANSCRIPTIONAL REGULATOR"/>
    <property type="match status" value="1"/>
</dbReference>
<proteinExistence type="inferred from homology"/>
<dbReference type="PANTHER" id="PTHR30537:SF58">
    <property type="entry name" value="HTH-TYPE TRANSCRIPTIONAL REGULATOR PERR"/>
    <property type="match status" value="1"/>
</dbReference>
<dbReference type="InterPro" id="IPR036388">
    <property type="entry name" value="WH-like_DNA-bd_sf"/>
</dbReference>
<evidence type="ECO:0000256" key="3">
    <source>
        <dbReference type="ARBA" id="ARBA00023125"/>
    </source>
</evidence>
<gene>
    <name evidence="6" type="ORF">SCLO_1013830</name>
</gene>
<dbReference type="InterPro" id="IPR005119">
    <property type="entry name" value="LysR_subst-bd"/>
</dbReference>
<dbReference type="SUPFAM" id="SSF53850">
    <property type="entry name" value="Periplasmic binding protein-like II"/>
    <property type="match status" value="1"/>
</dbReference>
<accession>A0A1E1F1M7</accession>
<dbReference type="EMBL" id="AP017655">
    <property type="protein sequence ID" value="BAV64423.1"/>
    <property type="molecule type" value="Genomic_DNA"/>
</dbReference>
<evidence type="ECO:0000256" key="1">
    <source>
        <dbReference type="ARBA" id="ARBA00009437"/>
    </source>
</evidence>
<keyword evidence="3" id="KW-0238">DNA-binding</keyword>
<evidence type="ECO:0000256" key="2">
    <source>
        <dbReference type="ARBA" id="ARBA00023015"/>
    </source>
</evidence>
<keyword evidence="7" id="KW-1185">Reference proteome</keyword>
<dbReference type="SUPFAM" id="SSF46785">
    <property type="entry name" value="Winged helix' DNA-binding domain"/>
    <property type="match status" value="1"/>
</dbReference>
<organism evidence="6 7">
    <name type="scientific">Sphingobium cloacae</name>
    <dbReference type="NCBI Taxonomy" id="120107"/>
    <lineage>
        <taxon>Bacteria</taxon>
        <taxon>Pseudomonadati</taxon>
        <taxon>Pseudomonadota</taxon>
        <taxon>Alphaproteobacteria</taxon>
        <taxon>Sphingomonadales</taxon>
        <taxon>Sphingomonadaceae</taxon>
        <taxon>Sphingobium</taxon>
    </lineage>
</organism>
<sequence length="314" mass="34422">MDDKLDIGNAIAMMSFAAVVSSGSFSAAAKTLGYSKAAVSRQISRLESTIGLKLLDRTTRTVTLTPAGREMYARCARIVDEVSEANQVISGMLSRPRGDLKVNAPVVASLFNVTQIVPLFLRKYPDVRLIMNLSDTKADLLKGKFDIAFWVGDAYDSDLDAVKLRDYGMCLVASARYLDKHGRPSSAADLKEHLCILETHLSRLGEWRLSPDEIVSVNRGALASNSVRMTREATLAGMGIAYLPRFLIEDDIVTGELEVLLPDIVSERMPLHLIFPKGNYQLAKVRAFVDFFLAEIENGPISQRKSGIPLASAV</sequence>
<protein>
    <submittedName>
        <fullName evidence="6">LysR family transcriptional regulator</fullName>
    </submittedName>
</protein>
<dbReference type="FunFam" id="1.10.10.10:FF:000001">
    <property type="entry name" value="LysR family transcriptional regulator"/>
    <property type="match status" value="1"/>
</dbReference>
<dbReference type="GO" id="GO:0043565">
    <property type="term" value="F:sequence-specific DNA binding"/>
    <property type="evidence" value="ECO:0007669"/>
    <property type="project" value="TreeGrafter"/>
</dbReference>
<feature type="domain" description="HTH lysR-type" evidence="5">
    <location>
        <begin position="13"/>
        <end position="65"/>
    </location>
</feature>
<evidence type="ECO:0000259" key="5">
    <source>
        <dbReference type="PROSITE" id="PS50931"/>
    </source>
</evidence>
<dbReference type="Proteomes" id="UP000218272">
    <property type="component" value="Chromosome SCLO_1"/>
</dbReference>
<dbReference type="GO" id="GO:0006351">
    <property type="term" value="P:DNA-templated transcription"/>
    <property type="evidence" value="ECO:0007669"/>
    <property type="project" value="TreeGrafter"/>
</dbReference>
<dbReference type="PROSITE" id="PS50931">
    <property type="entry name" value="HTH_LYSR"/>
    <property type="match status" value="1"/>
</dbReference>
<dbReference type="PRINTS" id="PR00039">
    <property type="entry name" value="HTHLYSR"/>
</dbReference>